<dbReference type="Proteomes" id="UP001159428">
    <property type="component" value="Unassembled WGS sequence"/>
</dbReference>
<gene>
    <name evidence="1" type="ORF">PMEA_00033453</name>
</gene>
<proteinExistence type="predicted"/>
<name>A0AAU9W9J4_9CNID</name>
<keyword evidence="2" id="KW-1185">Reference proteome</keyword>
<accession>A0AAU9W9J4</accession>
<feature type="non-terminal residue" evidence="1">
    <location>
        <position position="132"/>
    </location>
</feature>
<dbReference type="EMBL" id="CALNXJ010000008">
    <property type="protein sequence ID" value="CAH3046762.1"/>
    <property type="molecule type" value="Genomic_DNA"/>
</dbReference>
<comment type="caution">
    <text evidence="1">The sequence shown here is derived from an EMBL/GenBank/DDBJ whole genome shotgun (WGS) entry which is preliminary data.</text>
</comment>
<organism evidence="1 2">
    <name type="scientific">Pocillopora meandrina</name>
    <dbReference type="NCBI Taxonomy" id="46732"/>
    <lineage>
        <taxon>Eukaryota</taxon>
        <taxon>Metazoa</taxon>
        <taxon>Cnidaria</taxon>
        <taxon>Anthozoa</taxon>
        <taxon>Hexacorallia</taxon>
        <taxon>Scleractinia</taxon>
        <taxon>Astrocoeniina</taxon>
        <taxon>Pocilloporidae</taxon>
        <taxon>Pocillopora</taxon>
    </lineage>
</organism>
<protein>
    <submittedName>
        <fullName evidence="1">Uncharacterized protein</fullName>
    </submittedName>
</protein>
<sequence>LATKDEGLVSDKAYHELRMALPESFRSHVPPLSTILQERRTQNKEIEVIPIPEAKQGDGARRSVCDVLEYLITIPEVKEAIKKDGSKIKLRFAADGRRTSKRIGTVMAVFNILCENKATYEYQYTLALYNGK</sequence>
<evidence type="ECO:0000313" key="2">
    <source>
        <dbReference type="Proteomes" id="UP001159428"/>
    </source>
</evidence>
<reference evidence="1 2" key="1">
    <citation type="submission" date="2022-05" db="EMBL/GenBank/DDBJ databases">
        <authorList>
            <consortium name="Genoscope - CEA"/>
            <person name="William W."/>
        </authorList>
    </citation>
    <scope>NUCLEOTIDE SEQUENCE [LARGE SCALE GENOMIC DNA]</scope>
</reference>
<evidence type="ECO:0000313" key="1">
    <source>
        <dbReference type="EMBL" id="CAH3046762.1"/>
    </source>
</evidence>
<dbReference type="AlphaFoldDB" id="A0AAU9W9J4"/>
<feature type="non-terminal residue" evidence="1">
    <location>
        <position position="1"/>
    </location>
</feature>